<dbReference type="PANTHER" id="PTHR43244:SF1">
    <property type="entry name" value="5,10-METHYLENETETRAHYDROMETHANOPTERIN REDUCTASE"/>
    <property type="match status" value="1"/>
</dbReference>
<dbReference type="OrthoDB" id="5175259at2"/>
<dbReference type="GO" id="GO:0016705">
    <property type="term" value="F:oxidoreductase activity, acting on paired donors, with incorporation or reduction of molecular oxygen"/>
    <property type="evidence" value="ECO:0007669"/>
    <property type="project" value="InterPro"/>
</dbReference>
<dbReference type="AlphaFoldDB" id="A0A1I1LNV5"/>
<protein>
    <submittedName>
        <fullName evidence="3">Probable F420-dependent oxidoreductase, MSMEG_2516 family</fullName>
    </submittedName>
</protein>
<reference evidence="3 4" key="1">
    <citation type="submission" date="2016-10" db="EMBL/GenBank/DDBJ databases">
        <authorList>
            <person name="de Groot N.N."/>
        </authorList>
    </citation>
    <scope>NUCLEOTIDE SEQUENCE [LARGE SCALE GENOMIC DNA]</scope>
    <source>
        <strain evidence="3 4">CGMCC 1.7056</strain>
    </source>
</reference>
<dbReference type="InterPro" id="IPR011251">
    <property type="entry name" value="Luciferase-like_dom"/>
</dbReference>
<keyword evidence="4" id="KW-1185">Reference proteome</keyword>
<dbReference type="STRING" id="574651.SAMN04487968_11037"/>
<evidence type="ECO:0000313" key="3">
    <source>
        <dbReference type="EMBL" id="SFC71983.1"/>
    </source>
</evidence>
<accession>A0A1I1LNV5</accession>
<evidence type="ECO:0000313" key="4">
    <source>
        <dbReference type="Proteomes" id="UP000198832"/>
    </source>
</evidence>
<proteinExistence type="predicted"/>
<dbReference type="SUPFAM" id="SSF51679">
    <property type="entry name" value="Bacterial luciferase-like"/>
    <property type="match status" value="1"/>
</dbReference>
<dbReference type="RefSeq" id="WP_091124820.1">
    <property type="nucleotide sequence ID" value="NZ_FOLB01000010.1"/>
</dbReference>
<dbReference type="InterPro" id="IPR019923">
    <property type="entry name" value="Lucif-like_OxRdtase_MSMEG_2516"/>
</dbReference>
<dbReference type="Pfam" id="PF00296">
    <property type="entry name" value="Bac_luciferase"/>
    <property type="match status" value="1"/>
</dbReference>
<sequence length="296" mass="30648">MDTRTPFRFGVVTSQAPSGSAWLDRARRVEALGYDTLVMPDNVAAGLSVFPALAAAAAATSRLRVGSYVLANDFRHPVQVAKDAVALAVLSEGRFELGLGAGRPGADRDNAMLGLHWDDAGTRVSRLAESVSIIKRLVAGATVTADGPHYRATEASVVPPGVEPPPVPVLVAARGPRMLDLAGREADIAALGVPFDMDAEAVAGLAGRVRAAAGDRPVELNLNLMAVGDAVPRFLAGRLDPAALAAAGSVCVVTGSAEEMAGQVRDRRERLGLSYLLVADELMEAFAPVVAILAGE</sequence>
<gene>
    <name evidence="3" type="ORF">SAMN04487968_11037</name>
</gene>
<dbReference type="EMBL" id="FOLB01000010">
    <property type="protein sequence ID" value="SFC71983.1"/>
    <property type="molecule type" value="Genomic_DNA"/>
</dbReference>
<dbReference type="Proteomes" id="UP000198832">
    <property type="component" value="Unassembled WGS sequence"/>
</dbReference>
<evidence type="ECO:0000256" key="1">
    <source>
        <dbReference type="ARBA" id="ARBA00023002"/>
    </source>
</evidence>
<keyword evidence="1" id="KW-0560">Oxidoreductase</keyword>
<evidence type="ECO:0000259" key="2">
    <source>
        <dbReference type="Pfam" id="PF00296"/>
    </source>
</evidence>
<organism evidence="3 4">
    <name type="scientific">Nocardioides terrae</name>
    <dbReference type="NCBI Taxonomy" id="574651"/>
    <lineage>
        <taxon>Bacteria</taxon>
        <taxon>Bacillati</taxon>
        <taxon>Actinomycetota</taxon>
        <taxon>Actinomycetes</taxon>
        <taxon>Propionibacteriales</taxon>
        <taxon>Nocardioidaceae</taxon>
        <taxon>Nocardioides</taxon>
    </lineage>
</organism>
<dbReference type="NCBIfam" id="TIGR03621">
    <property type="entry name" value="F420_MSMEG_2516"/>
    <property type="match status" value="1"/>
</dbReference>
<dbReference type="InterPro" id="IPR050564">
    <property type="entry name" value="F420-G6PD/mer"/>
</dbReference>
<name>A0A1I1LNV5_9ACTN</name>
<feature type="domain" description="Luciferase-like" evidence="2">
    <location>
        <begin position="7"/>
        <end position="219"/>
    </location>
</feature>
<dbReference type="PANTHER" id="PTHR43244">
    <property type="match status" value="1"/>
</dbReference>
<dbReference type="Gene3D" id="3.20.20.30">
    <property type="entry name" value="Luciferase-like domain"/>
    <property type="match status" value="1"/>
</dbReference>
<dbReference type="InterPro" id="IPR036661">
    <property type="entry name" value="Luciferase-like_sf"/>
</dbReference>